<organism evidence="11 12">
    <name type="scientific">Scleropages formosus</name>
    <name type="common">Asian bonytongue</name>
    <name type="synonym">Osteoglossum formosum</name>
    <dbReference type="NCBI Taxonomy" id="113540"/>
    <lineage>
        <taxon>Eukaryota</taxon>
        <taxon>Metazoa</taxon>
        <taxon>Chordata</taxon>
        <taxon>Craniata</taxon>
        <taxon>Vertebrata</taxon>
        <taxon>Euteleostomi</taxon>
        <taxon>Actinopterygii</taxon>
        <taxon>Neopterygii</taxon>
        <taxon>Teleostei</taxon>
        <taxon>Osteoglossocephala</taxon>
        <taxon>Osteoglossomorpha</taxon>
        <taxon>Osteoglossiformes</taxon>
        <taxon>Osteoglossidae</taxon>
        <taxon>Scleropages</taxon>
    </lineage>
</organism>
<evidence type="ECO:0000256" key="8">
    <source>
        <dbReference type="ARBA" id="ARBA00023163"/>
    </source>
</evidence>
<reference evidence="11" key="2">
    <citation type="submission" date="2025-08" db="UniProtKB">
        <authorList>
            <consortium name="Ensembl"/>
        </authorList>
    </citation>
    <scope>IDENTIFICATION</scope>
</reference>
<evidence type="ECO:0000259" key="10">
    <source>
        <dbReference type="PROSITE" id="PS50097"/>
    </source>
</evidence>
<protein>
    <recommendedName>
        <fullName evidence="10">BTB domain-containing protein</fullName>
    </recommendedName>
</protein>
<dbReference type="Gene3D" id="3.30.710.10">
    <property type="entry name" value="Potassium Channel Kv1.1, Chain A"/>
    <property type="match status" value="1"/>
</dbReference>
<dbReference type="SUPFAM" id="SSF54695">
    <property type="entry name" value="POZ domain"/>
    <property type="match status" value="1"/>
</dbReference>
<reference evidence="11" key="3">
    <citation type="submission" date="2025-09" db="UniProtKB">
        <authorList>
            <consortium name="Ensembl"/>
        </authorList>
    </citation>
    <scope>IDENTIFICATION</scope>
</reference>
<dbReference type="Proteomes" id="UP000694397">
    <property type="component" value="Chromosome 12"/>
</dbReference>
<dbReference type="Gene3D" id="1.10.340.70">
    <property type="match status" value="1"/>
</dbReference>
<dbReference type="PANTHER" id="PTHR46105:SF5">
    <property type="entry name" value="ZINC FINGER AND BTB DOMAIN-CONTAINING PROTEIN 44 ISOFORM X1"/>
    <property type="match status" value="1"/>
</dbReference>
<evidence type="ECO:0000313" key="11">
    <source>
        <dbReference type="Ensembl" id="ENSSFOP00015064887.1"/>
    </source>
</evidence>
<keyword evidence="6" id="KW-0805">Transcription regulation</keyword>
<dbReference type="PROSITE" id="PS50097">
    <property type="entry name" value="BTB"/>
    <property type="match status" value="1"/>
</dbReference>
<dbReference type="AlphaFoldDB" id="A0A8C9VUF1"/>
<dbReference type="Pfam" id="PF00651">
    <property type="entry name" value="BTB"/>
    <property type="match status" value="1"/>
</dbReference>
<accession>A0A8C9VUF1</accession>
<evidence type="ECO:0000256" key="4">
    <source>
        <dbReference type="ARBA" id="ARBA00022771"/>
    </source>
</evidence>
<evidence type="ECO:0000256" key="2">
    <source>
        <dbReference type="ARBA" id="ARBA00022723"/>
    </source>
</evidence>
<dbReference type="OrthoDB" id="6425912at2759"/>
<keyword evidence="4" id="KW-0863">Zinc-finger</keyword>
<dbReference type="GO" id="GO:0005634">
    <property type="term" value="C:nucleus"/>
    <property type="evidence" value="ECO:0007669"/>
    <property type="project" value="UniProtKB-SubCell"/>
</dbReference>
<evidence type="ECO:0000256" key="6">
    <source>
        <dbReference type="ARBA" id="ARBA00023015"/>
    </source>
</evidence>
<dbReference type="GO" id="GO:0008270">
    <property type="term" value="F:zinc ion binding"/>
    <property type="evidence" value="ECO:0007669"/>
    <property type="project" value="UniProtKB-KW"/>
</dbReference>
<keyword evidence="5" id="KW-0862">Zinc</keyword>
<keyword evidence="9" id="KW-0539">Nucleus</keyword>
<dbReference type="InterPro" id="IPR011333">
    <property type="entry name" value="SKP1/BTB/POZ_sf"/>
</dbReference>
<dbReference type="GO" id="GO:0000978">
    <property type="term" value="F:RNA polymerase II cis-regulatory region sequence-specific DNA binding"/>
    <property type="evidence" value="ECO:0007669"/>
    <property type="project" value="TreeGrafter"/>
</dbReference>
<reference evidence="11 12" key="1">
    <citation type="submission" date="2019-04" db="EMBL/GenBank/DDBJ databases">
        <authorList>
            <consortium name="Wellcome Sanger Institute Data Sharing"/>
        </authorList>
    </citation>
    <scope>NUCLEOTIDE SEQUENCE [LARGE SCALE GENOMIC DNA]</scope>
</reference>
<keyword evidence="2" id="KW-0479">Metal-binding</keyword>
<feature type="domain" description="BTB" evidence="10">
    <location>
        <begin position="186"/>
        <end position="233"/>
    </location>
</feature>
<name>A0A8C9VUF1_SCLFO</name>
<proteinExistence type="predicted"/>
<comment type="subcellular location">
    <subcellularLocation>
        <location evidence="1">Nucleus</location>
    </subcellularLocation>
</comment>
<evidence type="ECO:0000256" key="1">
    <source>
        <dbReference type="ARBA" id="ARBA00004123"/>
    </source>
</evidence>
<sequence>MAGNSACNAKCVGDEILDAKREREGEPDTKESASKEVPSSPYFEVIDGVLYRKKLEKGFINYREVLDKERRQNAIATFHHKRPGSRHHTLEDTYRYVAENYWWEGSGLTLLETCKWSKNVFALLTVRGTLALRFVRTMIVYYIYACMSWLSPDQIRSKSLVSKTLESHSNDLLGKLKGQWEEGLFCDITLKTGGRSFCAHKAVLAAVSEYFQEIFAEMASSPTPQSDIDLTGE</sequence>
<evidence type="ECO:0000256" key="9">
    <source>
        <dbReference type="ARBA" id="ARBA00023242"/>
    </source>
</evidence>
<dbReference type="GO" id="GO:0000981">
    <property type="term" value="F:DNA-binding transcription factor activity, RNA polymerase II-specific"/>
    <property type="evidence" value="ECO:0007669"/>
    <property type="project" value="TreeGrafter"/>
</dbReference>
<evidence type="ECO:0000256" key="5">
    <source>
        <dbReference type="ARBA" id="ARBA00022833"/>
    </source>
</evidence>
<dbReference type="InterPro" id="IPR050457">
    <property type="entry name" value="ZnFinger_BTB_dom_contain"/>
</dbReference>
<evidence type="ECO:0000256" key="7">
    <source>
        <dbReference type="ARBA" id="ARBA00023125"/>
    </source>
</evidence>
<dbReference type="PANTHER" id="PTHR46105">
    <property type="entry name" value="AGAP004733-PA"/>
    <property type="match status" value="1"/>
</dbReference>
<keyword evidence="7" id="KW-0238">DNA-binding</keyword>
<keyword evidence="8" id="KW-0804">Transcription</keyword>
<dbReference type="InterPro" id="IPR000210">
    <property type="entry name" value="BTB/POZ_dom"/>
</dbReference>
<evidence type="ECO:0000313" key="12">
    <source>
        <dbReference type="Proteomes" id="UP000694397"/>
    </source>
</evidence>
<keyword evidence="12" id="KW-1185">Reference proteome</keyword>
<evidence type="ECO:0000256" key="3">
    <source>
        <dbReference type="ARBA" id="ARBA00022737"/>
    </source>
</evidence>
<dbReference type="GeneTree" id="ENSGT00940000177223"/>
<keyword evidence="3" id="KW-0677">Repeat</keyword>
<dbReference type="Ensembl" id="ENSSFOT00015054332.1">
    <property type="protein sequence ID" value="ENSSFOP00015064887.1"/>
    <property type="gene ID" value="ENSSFOG00015026698.1"/>
</dbReference>